<feature type="region of interest" description="Disordered" evidence="1">
    <location>
        <begin position="221"/>
        <end position="250"/>
    </location>
</feature>
<feature type="signal peptide" evidence="3">
    <location>
        <begin position="1"/>
        <end position="21"/>
    </location>
</feature>
<keyword evidence="3" id="KW-0732">Signal</keyword>
<keyword evidence="5" id="KW-1185">Reference proteome</keyword>
<dbReference type="EMBL" id="CAUEEQ010008607">
    <property type="protein sequence ID" value="CAJ0932517.1"/>
    <property type="molecule type" value="Genomic_DNA"/>
</dbReference>
<dbReference type="InterPro" id="IPR008608">
    <property type="entry name" value="Ectropic_vir_integratn_site_2A"/>
</dbReference>
<evidence type="ECO:0000256" key="3">
    <source>
        <dbReference type="SAM" id="SignalP"/>
    </source>
</evidence>
<name>A0ABN9L854_9NEOB</name>
<dbReference type="PANTHER" id="PTHR15568">
    <property type="entry name" value="ECOTROPIC VIRAL INTEGRATION SITE 2A"/>
    <property type="match status" value="1"/>
</dbReference>
<protein>
    <recommendedName>
        <fullName evidence="6">Protein EVI2A</fullName>
    </recommendedName>
</protein>
<evidence type="ECO:0000313" key="4">
    <source>
        <dbReference type="EMBL" id="CAJ0932517.1"/>
    </source>
</evidence>
<feature type="transmembrane region" description="Helical" evidence="2">
    <location>
        <begin position="125"/>
        <end position="151"/>
    </location>
</feature>
<proteinExistence type="predicted"/>
<keyword evidence="2" id="KW-0472">Membrane</keyword>
<dbReference type="Proteomes" id="UP001176940">
    <property type="component" value="Unassembled WGS sequence"/>
</dbReference>
<comment type="caution">
    <text evidence="4">The sequence shown here is derived from an EMBL/GenBank/DDBJ whole genome shotgun (WGS) entry which is preliminary data.</text>
</comment>
<keyword evidence="2" id="KW-1133">Transmembrane helix</keyword>
<reference evidence="4" key="1">
    <citation type="submission" date="2023-07" db="EMBL/GenBank/DDBJ databases">
        <authorList>
            <person name="Stuckert A."/>
        </authorList>
    </citation>
    <scope>NUCLEOTIDE SEQUENCE</scope>
</reference>
<gene>
    <name evidence="4" type="ORF">RIMI_LOCUS5124627</name>
</gene>
<keyword evidence="2" id="KW-0812">Transmembrane</keyword>
<evidence type="ECO:0000256" key="1">
    <source>
        <dbReference type="SAM" id="MobiDB-lite"/>
    </source>
</evidence>
<dbReference type="PANTHER" id="PTHR15568:SF0">
    <property type="entry name" value="PROTEIN EVI2A"/>
    <property type="match status" value="1"/>
</dbReference>
<feature type="compositionally biased region" description="Polar residues" evidence="1">
    <location>
        <begin position="233"/>
        <end position="250"/>
    </location>
</feature>
<evidence type="ECO:0008006" key="6">
    <source>
        <dbReference type="Google" id="ProtNLM"/>
    </source>
</evidence>
<feature type="chain" id="PRO_5046496349" description="Protein EVI2A" evidence="3">
    <location>
        <begin position="22"/>
        <end position="250"/>
    </location>
</feature>
<dbReference type="Pfam" id="PF05399">
    <property type="entry name" value="EVI2A"/>
    <property type="match status" value="1"/>
</dbReference>
<evidence type="ECO:0000313" key="5">
    <source>
        <dbReference type="Proteomes" id="UP001176940"/>
    </source>
</evidence>
<accession>A0ABN9L854</accession>
<organism evidence="4 5">
    <name type="scientific">Ranitomeya imitator</name>
    <name type="common">mimic poison frog</name>
    <dbReference type="NCBI Taxonomy" id="111125"/>
    <lineage>
        <taxon>Eukaryota</taxon>
        <taxon>Metazoa</taxon>
        <taxon>Chordata</taxon>
        <taxon>Craniata</taxon>
        <taxon>Vertebrata</taxon>
        <taxon>Euteleostomi</taxon>
        <taxon>Amphibia</taxon>
        <taxon>Batrachia</taxon>
        <taxon>Anura</taxon>
        <taxon>Neobatrachia</taxon>
        <taxon>Hyloidea</taxon>
        <taxon>Dendrobatidae</taxon>
        <taxon>Dendrobatinae</taxon>
        <taxon>Ranitomeya</taxon>
    </lineage>
</organism>
<sequence length="250" mass="27313">MKKMQPSLHLVILCLSVCCKAEVGYRNFNITDKPVVTDISSTSDAPDNFLSFHEGNATNSLQKIASELKGHNVTTSKPTAVTYNITQQTTRKETQGIKSNHTVKSHTPSITTNVTCTVDEKYKTGIIICVVIIAALVFIVAMLIVCTVALANKVSNLKAKLTQSKRQVRSNGDFLSASSILWPSGMETWQKKAHEANLTMDEISLGDANTLENETRKLMATQTQEKSKEVTEENTSSPSATMTTISTVEV</sequence>
<evidence type="ECO:0000256" key="2">
    <source>
        <dbReference type="SAM" id="Phobius"/>
    </source>
</evidence>